<gene>
    <name evidence="1" type="primary">B1027A11.148</name>
</gene>
<dbReference type="Proteomes" id="UP000000763">
    <property type="component" value="Chromosome 8"/>
</dbReference>
<reference evidence="2" key="2">
    <citation type="journal article" date="2008" name="Nucleic Acids Res.">
        <title>The rice annotation project database (RAP-DB): 2008 update.</title>
        <authorList>
            <consortium name="The rice annotation project (RAP)"/>
        </authorList>
    </citation>
    <scope>GENOME REANNOTATION</scope>
    <source>
        <strain evidence="2">cv. Nipponbare</strain>
    </source>
</reference>
<evidence type="ECO:0000313" key="1">
    <source>
        <dbReference type="EMBL" id="BAD03619.1"/>
    </source>
</evidence>
<reference evidence="2" key="1">
    <citation type="journal article" date="2005" name="Nature">
        <title>The map-based sequence of the rice genome.</title>
        <authorList>
            <consortium name="International rice genome sequencing project (IRGSP)"/>
            <person name="Matsumoto T."/>
            <person name="Wu J."/>
            <person name="Kanamori H."/>
            <person name="Katayose Y."/>
            <person name="Fujisawa M."/>
            <person name="Namiki N."/>
            <person name="Mizuno H."/>
            <person name="Yamamoto K."/>
            <person name="Antonio B.A."/>
            <person name="Baba T."/>
            <person name="Sakata K."/>
            <person name="Nagamura Y."/>
            <person name="Aoki H."/>
            <person name="Arikawa K."/>
            <person name="Arita K."/>
            <person name="Bito T."/>
            <person name="Chiden Y."/>
            <person name="Fujitsuka N."/>
            <person name="Fukunaka R."/>
            <person name="Hamada M."/>
            <person name="Harada C."/>
            <person name="Hayashi A."/>
            <person name="Hijishita S."/>
            <person name="Honda M."/>
            <person name="Hosokawa S."/>
            <person name="Ichikawa Y."/>
            <person name="Idonuma A."/>
            <person name="Iijima M."/>
            <person name="Ikeda M."/>
            <person name="Ikeno M."/>
            <person name="Ito K."/>
            <person name="Ito S."/>
            <person name="Ito T."/>
            <person name="Ito Y."/>
            <person name="Ito Y."/>
            <person name="Iwabuchi A."/>
            <person name="Kamiya K."/>
            <person name="Karasawa W."/>
            <person name="Kurita K."/>
            <person name="Katagiri S."/>
            <person name="Kikuta A."/>
            <person name="Kobayashi H."/>
            <person name="Kobayashi N."/>
            <person name="Machita K."/>
            <person name="Maehara T."/>
            <person name="Masukawa M."/>
            <person name="Mizubayashi T."/>
            <person name="Mukai Y."/>
            <person name="Nagasaki H."/>
            <person name="Nagata Y."/>
            <person name="Naito S."/>
            <person name="Nakashima M."/>
            <person name="Nakama Y."/>
            <person name="Nakamichi Y."/>
            <person name="Nakamura M."/>
            <person name="Meguro A."/>
            <person name="Negishi M."/>
            <person name="Ohta I."/>
            <person name="Ohta T."/>
            <person name="Okamoto M."/>
            <person name="Ono N."/>
            <person name="Saji S."/>
            <person name="Sakaguchi M."/>
            <person name="Sakai K."/>
            <person name="Shibata M."/>
            <person name="Shimokawa T."/>
            <person name="Song J."/>
            <person name="Takazaki Y."/>
            <person name="Terasawa K."/>
            <person name="Tsugane M."/>
            <person name="Tsuji K."/>
            <person name="Ueda S."/>
            <person name="Waki K."/>
            <person name="Yamagata H."/>
            <person name="Yamamoto M."/>
            <person name="Yamamoto S."/>
            <person name="Yamane H."/>
            <person name="Yoshiki S."/>
            <person name="Yoshihara R."/>
            <person name="Yukawa K."/>
            <person name="Zhong H."/>
            <person name="Yano M."/>
            <person name="Yuan Q."/>
            <person name="Ouyang S."/>
            <person name="Liu J."/>
            <person name="Jones K.M."/>
            <person name="Gansberger K."/>
            <person name="Moffat K."/>
            <person name="Hill J."/>
            <person name="Bera J."/>
            <person name="Fadrosh D."/>
            <person name="Jin S."/>
            <person name="Johri S."/>
            <person name="Kim M."/>
            <person name="Overton L."/>
            <person name="Reardon M."/>
            <person name="Tsitrin T."/>
            <person name="Vuong H."/>
            <person name="Weaver B."/>
            <person name="Ciecko A."/>
            <person name="Tallon L."/>
            <person name="Jackson J."/>
            <person name="Pai G."/>
            <person name="Aken S.V."/>
            <person name="Utterback T."/>
            <person name="Reidmuller S."/>
            <person name="Feldblyum T."/>
            <person name="Hsiao J."/>
            <person name="Zismann V."/>
            <person name="Iobst S."/>
            <person name="de Vazeille A.R."/>
            <person name="Buell C.R."/>
            <person name="Ying K."/>
            <person name="Li Y."/>
            <person name="Lu T."/>
            <person name="Huang Y."/>
            <person name="Zhao Q."/>
            <person name="Feng Q."/>
            <person name="Zhang L."/>
            <person name="Zhu J."/>
            <person name="Weng Q."/>
            <person name="Mu J."/>
            <person name="Lu Y."/>
            <person name="Fan D."/>
            <person name="Liu Y."/>
            <person name="Guan J."/>
            <person name="Zhang Y."/>
            <person name="Yu S."/>
            <person name="Liu X."/>
            <person name="Zhang Y."/>
            <person name="Hong G."/>
            <person name="Han B."/>
            <person name="Choisne N."/>
            <person name="Demange N."/>
            <person name="Orjeda G."/>
            <person name="Samain S."/>
            <person name="Cattolico L."/>
            <person name="Pelletier E."/>
            <person name="Couloux A."/>
            <person name="Segurens B."/>
            <person name="Wincker P."/>
            <person name="D'Hont A."/>
            <person name="Scarpelli C."/>
            <person name="Weissenbach J."/>
            <person name="Salanoubat M."/>
            <person name="Quetier F."/>
            <person name="Yu Y."/>
            <person name="Kim H.R."/>
            <person name="Rambo T."/>
            <person name="Currie J."/>
            <person name="Collura K."/>
            <person name="Luo M."/>
            <person name="Yang T."/>
            <person name="Ammiraju J.S.S."/>
            <person name="Engler F."/>
            <person name="Soderlund C."/>
            <person name="Wing R.A."/>
            <person name="Palmer L.E."/>
            <person name="de la Bastide M."/>
            <person name="Spiegel L."/>
            <person name="Nascimento L."/>
            <person name="Zutavern T."/>
            <person name="O'Shaughnessy A."/>
            <person name="Dike S."/>
            <person name="Dedhia N."/>
            <person name="Preston R."/>
            <person name="Balija V."/>
            <person name="McCombie W.R."/>
            <person name="Chow T."/>
            <person name="Chen H."/>
            <person name="Chung M."/>
            <person name="Chen C."/>
            <person name="Shaw J."/>
            <person name="Wu H."/>
            <person name="Hsiao K."/>
            <person name="Chao Y."/>
            <person name="Chu M."/>
            <person name="Cheng C."/>
            <person name="Hour A."/>
            <person name="Lee P."/>
            <person name="Lin S."/>
            <person name="Lin Y."/>
            <person name="Liou J."/>
            <person name="Liu S."/>
            <person name="Hsing Y."/>
            <person name="Raghuvanshi S."/>
            <person name="Mohanty A."/>
            <person name="Bharti A.K."/>
            <person name="Gaur A."/>
            <person name="Gupta V."/>
            <person name="Kumar D."/>
            <person name="Ravi V."/>
            <person name="Vij S."/>
            <person name="Kapur A."/>
            <person name="Khurana P."/>
            <person name="Khurana P."/>
            <person name="Khurana J.P."/>
            <person name="Tyagi A.K."/>
            <person name="Gaikwad K."/>
            <person name="Singh A."/>
            <person name="Dalal V."/>
            <person name="Srivastava S."/>
            <person name="Dixit A."/>
            <person name="Pal A.K."/>
            <person name="Ghazi I.A."/>
            <person name="Yadav M."/>
            <person name="Pandit A."/>
            <person name="Bhargava A."/>
            <person name="Sureshbabu K."/>
            <person name="Batra K."/>
            <person name="Sharma T.R."/>
            <person name="Mohapatra T."/>
            <person name="Singh N.K."/>
            <person name="Messing J."/>
            <person name="Nelson A.B."/>
            <person name="Fuks G."/>
            <person name="Kavchok S."/>
            <person name="Keizer G."/>
            <person name="Linton E."/>
            <person name="Llaca V."/>
            <person name="Song R."/>
            <person name="Tanyolac B."/>
            <person name="Young S."/>
            <person name="Ho-Il K."/>
            <person name="Hahn J.H."/>
            <person name="Sangsakoo G."/>
            <person name="Vanavichit A."/>
            <person name="de Mattos Luiz.A.T."/>
            <person name="Zimmer P.D."/>
            <person name="Malone G."/>
            <person name="Dellagostin O."/>
            <person name="de Oliveira A.C."/>
            <person name="Bevan M."/>
            <person name="Bancroft I."/>
            <person name="Minx P."/>
            <person name="Cordum H."/>
            <person name="Wilson R."/>
            <person name="Cheng Z."/>
            <person name="Jin W."/>
            <person name="Jiang J."/>
            <person name="Leong S.A."/>
            <person name="Iwama H."/>
            <person name="Gojobori T."/>
            <person name="Itoh T."/>
            <person name="Niimura Y."/>
            <person name="Fujii Y."/>
            <person name="Habara T."/>
            <person name="Sakai H."/>
            <person name="Sato Y."/>
            <person name="Wilson G."/>
            <person name="Kumar K."/>
            <person name="McCouch S."/>
            <person name="Juretic N."/>
            <person name="Hoen D."/>
            <person name="Wright S."/>
            <person name="Bruskiewich R."/>
            <person name="Bureau T."/>
            <person name="Miyao A."/>
            <person name="Hirochika H."/>
            <person name="Nishikawa T."/>
            <person name="Kadowaki K."/>
            <person name="Sugiura M."/>
            <person name="Burr B."/>
            <person name="Sasaki T."/>
        </authorList>
    </citation>
    <scope>NUCLEOTIDE SEQUENCE [LARGE SCALE GENOMIC DNA]</scope>
    <source>
        <strain evidence="2">cv. Nipponbare</strain>
    </source>
</reference>
<accession>Q7EYI8</accession>
<protein>
    <submittedName>
        <fullName evidence="1">Uncharacterized protein</fullName>
    </submittedName>
</protein>
<sequence length="103" mass="11679">MGEARAARGCEEKQERRRCAYGRVGMEEVACDGGGTKRVARGEQPVAGPRLARGEERRECAWGRCHSEMLERRREERCGRKGLMRIQRAGWYDRRVLAGQTAG</sequence>
<proteinExistence type="predicted"/>
<evidence type="ECO:0000313" key="2">
    <source>
        <dbReference type="Proteomes" id="UP000000763"/>
    </source>
</evidence>
<organism evidence="1 2">
    <name type="scientific">Oryza sativa subsp. japonica</name>
    <name type="common">Rice</name>
    <dbReference type="NCBI Taxonomy" id="39947"/>
    <lineage>
        <taxon>Eukaryota</taxon>
        <taxon>Viridiplantae</taxon>
        <taxon>Streptophyta</taxon>
        <taxon>Embryophyta</taxon>
        <taxon>Tracheophyta</taxon>
        <taxon>Spermatophyta</taxon>
        <taxon>Magnoliopsida</taxon>
        <taxon>Liliopsida</taxon>
        <taxon>Poales</taxon>
        <taxon>Poaceae</taxon>
        <taxon>BOP clade</taxon>
        <taxon>Oryzoideae</taxon>
        <taxon>Oryzeae</taxon>
        <taxon>Oryzinae</taxon>
        <taxon>Oryza</taxon>
        <taxon>Oryza sativa</taxon>
    </lineage>
</organism>
<name>Q7EYI8_ORYSJ</name>
<dbReference type="EMBL" id="AP005464">
    <property type="protein sequence ID" value="BAD03619.1"/>
    <property type="molecule type" value="Genomic_DNA"/>
</dbReference>
<dbReference type="AlphaFoldDB" id="Q7EYI8"/>